<proteinExistence type="inferred from homology"/>
<accession>A0A2J6T362</accession>
<dbReference type="InterPro" id="IPR050231">
    <property type="entry name" value="Iron_ascorbate_oxido_reductase"/>
</dbReference>
<dbReference type="Proteomes" id="UP000235371">
    <property type="component" value="Unassembled WGS sequence"/>
</dbReference>
<dbReference type="GO" id="GO:0016491">
    <property type="term" value="F:oxidoreductase activity"/>
    <property type="evidence" value="ECO:0007669"/>
    <property type="project" value="UniProtKB-KW"/>
</dbReference>
<feature type="domain" description="Fe2OG dioxygenase" evidence="3">
    <location>
        <begin position="185"/>
        <end position="293"/>
    </location>
</feature>
<evidence type="ECO:0000313" key="4">
    <source>
        <dbReference type="EMBL" id="PMD57452.1"/>
    </source>
</evidence>
<name>A0A2J6T362_9HELO</name>
<dbReference type="InterPro" id="IPR026992">
    <property type="entry name" value="DIOX_N"/>
</dbReference>
<dbReference type="EMBL" id="KZ613846">
    <property type="protein sequence ID" value="PMD57452.1"/>
    <property type="molecule type" value="Genomic_DNA"/>
</dbReference>
<dbReference type="InterPro" id="IPR005123">
    <property type="entry name" value="Oxoglu/Fe-dep_dioxygenase_dom"/>
</dbReference>
<dbReference type="STRING" id="1095630.A0A2J6T362"/>
<dbReference type="GeneID" id="36591473"/>
<keyword evidence="2" id="KW-0479">Metal-binding</keyword>
<dbReference type="InParanoid" id="A0A2J6T362"/>
<dbReference type="AlphaFoldDB" id="A0A2J6T362"/>
<keyword evidence="2" id="KW-0560">Oxidoreductase</keyword>
<organism evidence="4 5">
    <name type="scientific">Hyaloscypha bicolor E</name>
    <dbReference type="NCBI Taxonomy" id="1095630"/>
    <lineage>
        <taxon>Eukaryota</taxon>
        <taxon>Fungi</taxon>
        <taxon>Dikarya</taxon>
        <taxon>Ascomycota</taxon>
        <taxon>Pezizomycotina</taxon>
        <taxon>Leotiomycetes</taxon>
        <taxon>Helotiales</taxon>
        <taxon>Hyaloscyphaceae</taxon>
        <taxon>Hyaloscypha</taxon>
        <taxon>Hyaloscypha bicolor</taxon>
    </lineage>
</organism>
<keyword evidence="5" id="KW-1185">Reference proteome</keyword>
<reference evidence="4 5" key="1">
    <citation type="submission" date="2016-04" db="EMBL/GenBank/DDBJ databases">
        <title>A degradative enzymes factory behind the ericoid mycorrhizal symbiosis.</title>
        <authorList>
            <consortium name="DOE Joint Genome Institute"/>
            <person name="Martino E."/>
            <person name="Morin E."/>
            <person name="Grelet G."/>
            <person name="Kuo A."/>
            <person name="Kohler A."/>
            <person name="Daghino S."/>
            <person name="Barry K."/>
            <person name="Choi C."/>
            <person name="Cichocki N."/>
            <person name="Clum A."/>
            <person name="Copeland A."/>
            <person name="Hainaut M."/>
            <person name="Haridas S."/>
            <person name="Labutti K."/>
            <person name="Lindquist E."/>
            <person name="Lipzen A."/>
            <person name="Khouja H.-R."/>
            <person name="Murat C."/>
            <person name="Ohm R."/>
            <person name="Olson A."/>
            <person name="Spatafora J."/>
            <person name="Veneault-Fourrey C."/>
            <person name="Henrissat B."/>
            <person name="Grigoriev I."/>
            <person name="Martin F."/>
            <person name="Perotto S."/>
        </authorList>
    </citation>
    <scope>NUCLEOTIDE SEQUENCE [LARGE SCALE GENOMIC DNA]</scope>
    <source>
        <strain evidence="4 5">E</strain>
    </source>
</reference>
<gene>
    <name evidence="4" type="ORF">K444DRAFT_631658</name>
</gene>
<dbReference type="GO" id="GO:0046872">
    <property type="term" value="F:metal ion binding"/>
    <property type="evidence" value="ECO:0007669"/>
    <property type="project" value="UniProtKB-KW"/>
</dbReference>
<dbReference type="InterPro" id="IPR027443">
    <property type="entry name" value="IPNS-like_sf"/>
</dbReference>
<dbReference type="InterPro" id="IPR044861">
    <property type="entry name" value="IPNS-like_FE2OG_OXY"/>
</dbReference>
<dbReference type="Pfam" id="PF03171">
    <property type="entry name" value="2OG-FeII_Oxy"/>
    <property type="match status" value="1"/>
</dbReference>
<keyword evidence="2" id="KW-0408">Iron</keyword>
<evidence type="ECO:0000256" key="1">
    <source>
        <dbReference type="ARBA" id="ARBA00008056"/>
    </source>
</evidence>
<dbReference type="PROSITE" id="PS51471">
    <property type="entry name" value="FE2OG_OXY"/>
    <property type="match status" value="1"/>
</dbReference>
<dbReference type="OrthoDB" id="288590at2759"/>
<evidence type="ECO:0000259" key="3">
    <source>
        <dbReference type="PROSITE" id="PS51471"/>
    </source>
</evidence>
<dbReference type="SUPFAM" id="SSF51197">
    <property type="entry name" value="Clavaminate synthase-like"/>
    <property type="match status" value="1"/>
</dbReference>
<protein>
    <submittedName>
        <fullName evidence="4">Clavaminate synthase-like protein</fullName>
    </submittedName>
</protein>
<comment type="similarity">
    <text evidence="1 2">Belongs to the iron/ascorbate-dependent oxidoreductase family.</text>
</comment>
<dbReference type="Pfam" id="PF14226">
    <property type="entry name" value="DIOX_N"/>
    <property type="match status" value="1"/>
</dbReference>
<dbReference type="RefSeq" id="XP_024734356.1">
    <property type="nucleotide sequence ID" value="XM_024883396.1"/>
</dbReference>
<dbReference type="Gene3D" id="2.60.120.330">
    <property type="entry name" value="B-lactam Antibiotic, Isopenicillin N Synthase, Chain"/>
    <property type="match status" value="1"/>
</dbReference>
<evidence type="ECO:0000313" key="5">
    <source>
        <dbReference type="Proteomes" id="UP000235371"/>
    </source>
</evidence>
<dbReference type="PANTHER" id="PTHR47990">
    <property type="entry name" value="2-OXOGLUTARATE (2OG) AND FE(II)-DEPENDENT OXYGENASE SUPERFAMILY PROTEIN-RELATED"/>
    <property type="match status" value="1"/>
</dbReference>
<dbReference type="GO" id="GO:0044283">
    <property type="term" value="P:small molecule biosynthetic process"/>
    <property type="evidence" value="ECO:0007669"/>
    <property type="project" value="UniProtKB-ARBA"/>
</dbReference>
<evidence type="ECO:0000256" key="2">
    <source>
        <dbReference type="RuleBase" id="RU003682"/>
    </source>
</evidence>
<sequence length="352" mass="39374">MPTAKAFSQVPPFPDDVPVYELPRLSLRKLISNDAEQSKELFKSFREHGFALLDMQGCHEGESLLKEAEKMFEITRDVTIGLDIEEKMKYVPTPPVIFGYSRQGATKTEAGLPDRFESFSVNQDDIFSNIPECPNPEPIQKNRKSIKSYISKAHRIGELIMNQLDDHLRLPKGSLGSLQRLDRVSGSTLRMLRYPPQPEGDRRTAFLGHTDIGTITILFNVLGGLQILPPGLEALEQNWRYVRPEPGCAIINLGDAMVEWSGGILRSNLHRVYFAPGDQAVHERYSLAYAVRPEGIVPMKRLAMEGSAVPDLEEGEEDLDCTANEWLARKGAAIRAGKDNARSRGGRALEVY</sequence>